<gene>
    <name evidence="2" type="ORF">FC84_GL000022</name>
</gene>
<keyword evidence="1" id="KW-0812">Transmembrane</keyword>
<keyword evidence="1" id="KW-0472">Membrane</keyword>
<dbReference type="PATRIC" id="fig|1423738.3.peg.22"/>
<dbReference type="RefSeq" id="WP_057756168.1">
    <property type="nucleotide sequence ID" value="NZ_AYYK01000008.1"/>
</dbReference>
<feature type="transmembrane region" description="Helical" evidence="1">
    <location>
        <begin position="122"/>
        <end position="145"/>
    </location>
</feature>
<reference evidence="2 3" key="1">
    <citation type="journal article" date="2015" name="Genome Announc.">
        <title>Expanding the biotechnology potential of lactobacilli through comparative genomics of 213 strains and associated genera.</title>
        <authorList>
            <person name="Sun Z."/>
            <person name="Harris H.M."/>
            <person name="McCann A."/>
            <person name="Guo C."/>
            <person name="Argimon S."/>
            <person name="Zhang W."/>
            <person name="Yang X."/>
            <person name="Jeffery I.B."/>
            <person name="Cooney J.C."/>
            <person name="Kagawa T.F."/>
            <person name="Liu W."/>
            <person name="Song Y."/>
            <person name="Salvetti E."/>
            <person name="Wrobel A."/>
            <person name="Rasinkangas P."/>
            <person name="Parkhill J."/>
            <person name="Rea M.C."/>
            <person name="O'Sullivan O."/>
            <person name="Ritari J."/>
            <person name="Douillard F.P."/>
            <person name="Paul Ross R."/>
            <person name="Yang R."/>
            <person name="Briner A.E."/>
            <person name="Felis G.E."/>
            <person name="de Vos W.M."/>
            <person name="Barrangou R."/>
            <person name="Klaenhammer T.R."/>
            <person name="Caufield P.W."/>
            <person name="Cui Y."/>
            <person name="Zhang H."/>
            <person name="O'Toole P.W."/>
        </authorList>
    </citation>
    <scope>NUCLEOTIDE SEQUENCE [LARGE SCALE GENOMIC DNA]</scope>
    <source>
        <strain evidence="2 3">DSM 20335</strain>
    </source>
</reference>
<organism evidence="2 3">
    <name type="scientific">Lapidilactobacillus dextrinicus DSM 20335</name>
    <dbReference type="NCBI Taxonomy" id="1423738"/>
    <lineage>
        <taxon>Bacteria</taxon>
        <taxon>Bacillati</taxon>
        <taxon>Bacillota</taxon>
        <taxon>Bacilli</taxon>
        <taxon>Lactobacillales</taxon>
        <taxon>Lactobacillaceae</taxon>
        <taxon>Lapidilactobacillus</taxon>
    </lineage>
</organism>
<dbReference type="STRING" id="1423738.FC84_GL000022"/>
<keyword evidence="3" id="KW-1185">Reference proteome</keyword>
<accession>A0A0R2BJ44</accession>
<keyword evidence="1" id="KW-1133">Transmembrane helix</keyword>
<dbReference type="AlphaFoldDB" id="A0A0R2BJ44"/>
<proteinExistence type="predicted"/>
<name>A0A0R2BJ44_9LACO</name>
<feature type="transmembrane region" description="Helical" evidence="1">
    <location>
        <begin position="157"/>
        <end position="182"/>
    </location>
</feature>
<sequence length="208" mass="24403">MVKKKKSSEEHYLVRGLIFFLWLFLQLCNAFITLAVFDAYGNEYYIKSSVAWPIFTALVVYLLIRYFNYWICRLLGYHAESELHNVEAYFDLVGNLHGGYSFPTFVRTTSQYKKLYRSRSHFFQAIFYIGFVLITAGTAGLLMYVEFQLFNRHIPNNAIIFVGTVVILIIILYLVAQIYYAIFPKIFHLKVILMEHDQPVFARPSKSK</sequence>
<dbReference type="Proteomes" id="UP000051813">
    <property type="component" value="Unassembled WGS sequence"/>
</dbReference>
<dbReference type="EMBL" id="AYYK01000008">
    <property type="protein sequence ID" value="KRM78869.1"/>
    <property type="molecule type" value="Genomic_DNA"/>
</dbReference>
<protein>
    <submittedName>
        <fullName evidence="2">Uncharacterized protein</fullName>
    </submittedName>
</protein>
<feature type="transmembrane region" description="Helical" evidence="1">
    <location>
        <begin position="12"/>
        <end position="32"/>
    </location>
</feature>
<feature type="transmembrane region" description="Helical" evidence="1">
    <location>
        <begin position="44"/>
        <end position="64"/>
    </location>
</feature>
<evidence type="ECO:0000313" key="2">
    <source>
        <dbReference type="EMBL" id="KRM78869.1"/>
    </source>
</evidence>
<evidence type="ECO:0000313" key="3">
    <source>
        <dbReference type="Proteomes" id="UP000051813"/>
    </source>
</evidence>
<dbReference type="OrthoDB" id="2328797at2"/>
<comment type="caution">
    <text evidence="2">The sequence shown here is derived from an EMBL/GenBank/DDBJ whole genome shotgun (WGS) entry which is preliminary data.</text>
</comment>
<evidence type="ECO:0000256" key="1">
    <source>
        <dbReference type="SAM" id="Phobius"/>
    </source>
</evidence>